<organism evidence="1 2">
    <name type="scientific">Halostagnicola kamekurae</name>
    <dbReference type="NCBI Taxonomy" id="619731"/>
    <lineage>
        <taxon>Archaea</taxon>
        <taxon>Methanobacteriati</taxon>
        <taxon>Methanobacteriota</taxon>
        <taxon>Stenosarchaea group</taxon>
        <taxon>Halobacteria</taxon>
        <taxon>Halobacteriales</taxon>
        <taxon>Natrialbaceae</taxon>
        <taxon>Halostagnicola</taxon>
    </lineage>
</organism>
<sequence length="44" mass="5126">MKPKRTLPDVYANQFEADEQGERLSYCFIEDTMGFEPRSQRGAL</sequence>
<dbReference type="Proteomes" id="UP000199199">
    <property type="component" value="Unassembled WGS sequence"/>
</dbReference>
<protein>
    <submittedName>
        <fullName evidence="1">Uncharacterized protein</fullName>
    </submittedName>
</protein>
<proteinExistence type="predicted"/>
<keyword evidence="2" id="KW-1185">Reference proteome</keyword>
<dbReference type="EMBL" id="FOZS01000001">
    <property type="protein sequence ID" value="SFS39204.1"/>
    <property type="molecule type" value="Genomic_DNA"/>
</dbReference>
<evidence type="ECO:0000313" key="2">
    <source>
        <dbReference type="Proteomes" id="UP000199199"/>
    </source>
</evidence>
<dbReference type="AlphaFoldDB" id="A0A1I6PG76"/>
<accession>A0A1I6PG76</accession>
<evidence type="ECO:0000313" key="1">
    <source>
        <dbReference type="EMBL" id="SFS39204.1"/>
    </source>
</evidence>
<reference evidence="2" key="1">
    <citation type="submission" date="2016-10" db="EMBL/GenBank/DDBJ databases">
        <authorList>
            <person name="Varghese N."/>
            <person name="Submissions S."/>
        </authorList>
    </citation>
    <scope>NUCLEOTIDE SEQUENCE [LARGE SCALE GENOMIC DNA]</scope>
    <source>
        <strain evidence="2">DSM 22427</strain>
    </source>
</reference>
<gene>
    <name evidence="1" type="ORF">SAMN04488556_0534</name>
</gene>
<name>A0A1I6PG76_9EURY</name>